<sequence>MDRKGKKRGTKSPGDPGIKRKFHGNRYTAEKDVTCVSKSAEKLKNEEDIEVAIDESSTYALLSFTLVFSALESVLICKACKSDIKFLKKSQVGLGFNLCIKCKCNEFTTINSCPKVRNAFEVNRRLTFVMRLLGVGLSGINIFCAMMDLGPGLSKSGYYSILDTIHIAVKSVAKVLFRKAAQEEKKANEQEGNIADEITVSGDGSWAKRGFTSLLGIVSLIGKYSNKVIDVIVKSKVCKACEKWVGKENKDEYLEWYEDHQTECTANHEGSSGKMEVDGVIEMFRRSVEELGVKYKKYIGDGDSKTYKNLLEANIYNNDPKVEKNECAFFSKHCFSGRPGS</sequence>
<evidence type="ECO:0000313" key="4">
    <source>
        <dbReference type="EMBL" id="CAD7090003.1"/>
    </source>
</evidence>
<reference evidence="4 5" key="1">
    <citation type="submission" date="2020-11" db="EMBL/GenBank/DDBJ databases">
        <authorList>
            <person name="Wallbank WR R."/>
            <person name="Pardo Diaz C."/>
            <person name="Kozak K."/>
            <person name="Martin S."/>
            <person name="Jiggins C."/>
            <person name="Moest M."/>
            <person name="Warren A I."/>
            <person name="Generalovic N T."/>
            <person name="Byers J.R.P. K."/>
            <person name="Montejo-Kovacevich G."/>
            <person name="Yen C E."/>
        </authorList>
    </citation>
    <scope>NUCLEOTIDE SEQUENCE [LARGE SCALE GENOMIC DNA]</scope>
</reference>
<name>A0A7R8YYE1_HERIL</name>
<dbReference type="PANTHER" id="PTHR31751">
    <property type="entry name" value="SI:CH211-108C17.2-RELATED-RELATED"/>
    <property type="match status" value="1"/>
</dbReference>
<dbReference type="Pfam" id="PF20700">
    <property type="entry name" value="Mutator"/>
    <property type="match status" value="1"/>
</dbReference>
<feature type="domain" description="Mutator-like transposase" evidence="3">
    <location>
        <begin position="77"/>
        <end position="328"/>
    </location>
</feature>
<evidence type="ECO:0000259" key="3">
    <source>
        <dbReference type="Pfam" id="PF20700"/>
    </source>
</evidence>
<protein>
    <recommendedName>
        <fullName evidence="3">Mutator-like transposase domain-containing protein</fullName>
    </recommendedName>
</protein>
<dbReference type="Proteomes" id="UP000594454">
    <property type="component" value="Chromosome 5"/>
</dbReference>
<keyword evidence="5" id="KW-1185">Reference proteome</keyword>
<evidence type="ECO:0000313" key="5">
    <source>
        <dbReference type="Proteomes" id="UP000594454"/>
    </source>
</evidence>
<organism evidence="4 5">
    <name type="scientific">Hermetia illucens</name>
    <name type="common">Black soldier fly</name>
    <dbReference type="NCBI Taxonomy" id="343691"/>
    <lineage>
        <taxon>Eukaryota</taxon>
        <taxon>Metazoa</taxon>
        <taxon>Ecdysozoa</taxon>
        <taxon>Arthropoda</taxon>
        <taxon>Hexapoda</taxon>
        <taxon>Insecta</taxon>
        <taxon>Pterygota</taxon>
        <taxon>Neoptera</taxon>
        <taxon>Endopterygota</taxon>
        <taxon>Diptera</taxon>
        <taxon>Brachycera</taxon>
        <taxon>Stratiomyomorpha</taxon>
        <taxon>Stratiomyidae</taxon>
        <taxon>Hermetiinae</taxon>
        <taxon>Hermetia</taxon>
    </lineage>
</organism>
<accession>A0A7R8YYE1</accession>
<evidence type="ECO:0000256" key="2">
    <source>
        <dbReference type="SAM" id="Phobius"/>
    </source>
</evidence>
<keyword evidence="2" id="KW-1133">Transmembrane helix</keyword>
<dbReference type="AlphaFoldDB" id="A0A7R8YYE1"/>
<gene>
    <name evidence="4" type="ORF">HERILL_LOCUS12518</name>
</gene>
<keyword evidence="2" id="KW-0472">Membrane</keyword>
<dbReference type="InParanoid" id="A0A7R8YYE1"/>
<dbReference type="OrthoDB" id="8048539at2759"/>
<proteinExistence type="predicted"/>
<keyword evidence="2" id="KW-0812">Transmembrane</keyword>
<feature type="compositionally biased region" description="Basic residues" evidence="1">
    <location>
        <begin position="1"/>
        <end position="10"/>
    </location>
</feature>
<dbReference type="EMBL" id="LR899013">
    <property type="protein sequence ID" value="CAD7090003.1"/>
    <property type="molecule type" value="Genomic_DNA"/>
</dbReference>
<dbReference type="InterPro" id="IPR049012">
    <property type="entry name" value="Mutator_transp_dom"/>
</dbReference>
<feature type="region of interest" description="Disordered" evidence="1">
    <location>
        <begin position="1"/>
        <end position="26"/>
    </location>
</feature>
<feature type="transmembrane region" description="Helical" evidence="2">
    <location>
        <begin position="128"/>
        <end position="150"/>
    </location>
</feature>
<evidence type="ECO:0000256" key="1">
    <source>
        <dbReference type="SAM" id="MobiDB-lite"/>
    </source>
</evidence>